<dbReference type="EMBL" id="OOIL02001904">
    <property type="protein sequence ID" value="VFQ79273.1"/>
    <property type="molecule type" value="Genomic_DNA"/>
</dbReference>
<name>A0A484LRZ5_9ASTE</name>
<feature type="non-terminal residue" evidence="1">
    <location>
        <position position="1"/>
    </location>
</feature>
<reference evidence="1 2" key="1">
    <citation type="submission" date="2018-04" db="EMBL/GenBank/DDBJ databases">
        <authorList>
            <person name="Vogel A."/>
        </authorList>
    </citation>
    <scope>NUCLEOTIDE SEQUENCE [LARGE SCALE GENOMIC DNA]</scope>
</reference>
<dbReference type="Proteomes" id="UP000595140">
    <property type="component" value="Unassembled WGS sequence"/>
</dbReference>
<organism evidence="1 2">
    <name type="scientific">Cuscuta campestris</name>
    <dbReference type="NCBI Taxonomy" id="132261"/>
    <lineage>
        <taxon>Eukaryota</taxon>
        <taxon>Viridiplantae</taxon>
        <taxon>Streptophyta</taxon>
        <taxon>Embryophyta</taxon>
        <taxon>Tracheophyta</taxon>
        <taxon>Spermatophyta</taxon>
        <taxon>Magnoliopsida</taxon>
        <taxon>eudicotyledons</taxon>
        <taxon>Gunneridae</taxon>
        <taxon>Pentapetalae</taxon>
        <taxon>asterids</taxon>
        <taxon>lamiids</taxon>
        <taxon>Solanales</taxon>
        <taxon>Convolvulaceae</taxon>
        <taxon>Cuscuteae</taxon>
        <taxon>Cuscuta</taxon>
        <taxon>Cuscuta subgen. Grammica</taxon>
        <taxon>Cuscuta sect. Cleistogrammica</taxon>
    </lineage>
</organism>
<evidence type="ECO:0000313" key="1">
    <source>
        <dbReference type="EMBL" id="VFQ79273.1"/>
    </source>
</evidence>
<sequence length="23" mass="2740">IGKDPFFELDMLNRSRILSIYVL</sequence>
<evidence type="ECO:0000313" key="2">
    <source>
        <dbReference type="Proteomes" id="UP000595140"/>
    </source>
</evidence>
<proteinExistence type="predicted"/>
<accession>A0A484LRZ5</accession>
<gene>
    <name evidence="1" type="ORF">CCAM_LOCUS21049</name>
</gene>
<dbReference type="AlphaFoldDB" id="A0A484LRZ5"/>
<protein>
    <submittedName>
        <fullName evidence="1">Uncharacterized protein</fullName>
    </submittedName>
</protein>
<keyword evidence="2" id="KW-1185">Reference proteome</keyword>